<dbReference type="Proteomes" id="UP000831485">
    <property type="component" value="Chromosome"/>
</dbReference>
<evidence type="ECO:0000313" key="4">
    <source>
        <dbReference type="Proteomes" id="UP000568888"/>
    </source>
</evidence>
<dbReference type="SUPFAM" id="SSF55729">
    <property type="entry name" value="Acyl-CoA N-acyltransferases (Nat)"/>
    <property type="match status" value="1"/>
</dbReference>
<organism evidence="2 4">
    <name type="scientific">Geomonas paludis</name>
    <dbReference type="NCBI Taxonomy" id="2740185"/>
    <lineage>
        <taxon>Bacteria</taxon>
        <taxon>Pseudomonadati</taxon>
        <taxon>Thermodesulfobacteriota</taxon>
        <taxon>Desulfuromonadia</taxon>
        <taxon>Geobacterales</taxon>
        <taxon>Geobacteraceae</taxon>
        <taxon>Geomonas</taxon>
    </lineage>
</organism>
<reference evidence="4" key="1">
    <citation type="submission" date="2020-06" db="EMBL/GenBank/DDBJ databases">
        <title>Draft genomic sequecing of Geomonas sp. Red736.</title>
        <authorList>
            <person name="Itoh H."/>
            <person name="Xu Z.X."/>
            <person name="Ushijima N."/>
            <person name="Masuda Y."/>
            <person name="Shiratori Y."/>
            <person name="Senoo K."/>
        </authorList>
    </citation>
    <scope>NUCLEOTIDE SEQUENCE [LARGE SCALE GENOMIC DNA]</scope>
    <source>
        <strain evidence="4">Red736</strain>
    </source>
</reference>
<dbReference type="PANTHER" id="PTHR43415:SF3">
    <property type="entry name" value="GNAT-FAMILY ACETYLTRANSFERASE"/>
    <property type="match status" value="1"/>
</dbReference>
<dbReference type="Proteomes" id="UP000568888">
    <property type="component" value="Unassembled WGS sequence"/>
</dbReference>
<evidence type="ECO:0000313" key="3">
    <source>
        <dbReference type="EMBL" id="UPU36873.1"/>
    </source>
</evidence>
<dbReference type="PROSITE" id="PS51186">
    <property type="entry name" value="GNAT"/>
    <property type="match status" value="1"/>
</dbReference>
<keyword evidence="5" id="KW-1185">Reference proteome</keyword>
<name>A0A6V8N1A9_9BACT</name>
<dbReference type="NCBIfam" id="TIGR03585">
    <property type="entry name" value="PseH"/>
    <property type="match status" value="1"/>
</dbReference>
<dbReference type="InterPro" id="IPR016181">
    <property type="entry name" value="Acyl_CoA_acyltransferase"/>
</dbReference>
<evidence type="ECO:0000313" key="5">
    <source>
        <dbReference type="Proteomes" id="UP000831485"/>
    </source>
</evidence>
<accession>A0A6V8N1A9</accession>
<dbReference type="GO" id="GO:0016747">
    <property type="term" value="F:acyltransferase activity, transferring groups other than amino-acyl groups"/>
    <property type="evidence" value="ECO:0007669"/>
    <property type="project" value="InterPro"/>
</dbReference>
<protein>
    <submittedName>
        <fullName evidence="3">UDP-4-amino-4, 6-dideoxy-N-acetyl-beta-L-altrosamine N-acetyltransferase</fullName>
        <ecNumber evidence="3">2.3.1.202</ecNumber>
    </submittedName>
</protein>
<gene>
    <name evidence="3" type="primary">pseH</name>
    <name evidence="2" type="ORF">GMPD_34620</name>
    <name evidence="3" type="ORF">M1B72_03960</name>
</gene>
<dbReference type="RefSeq" id="WP_183349744.1">
    <property type="nucleotide sequence ID" value="NZ_BLXY01000010.1"/>
</dbReference>
<keyword evidence="3" id="KW-0012">Acyltransferase</keyword>
<keyword evidence="3" id="KW-0808">Transferase</keyword>
<proteinExistence type="predicted"/>
<dbReference type="EC" id="2.3.1.202" evidence="3"/>
<dbReference type="EMBL" id="BLXY01000010">
    <property type="protein sequence ID" value="GFO65543.1"/>
    <property type="molecule type" value="Genomic_DNA"/>
</dbReference>
<dbReference type="Pfam" id="PF13302">
    <property type="entry name" value="Acetyltransf_3"/>
    <property type="match status" value="1"/>
</dbReference>
<dbReference type="InterPro" id="IPR020036">
    <property type="entry name" value="PseH"/>
</dbReference>
<dbReference type="Gene3D" id="3.40.630.30">
    <property type="match status" value="1"/>
</dbReference>
<evidence type="ECO:0000259" key="1">
    <source>
        <dbReference type="PROSITE" id="PS51186"/>
    </source>
</evidence>
<dbReference type="EMBL" id="CP096574">
    <property type="protein sequence ID" value="UPU36873.1"/>
    <property type="molecule type" value="Genomic_DNA"/>
</dbReference>
<dbReference type="InterPro" id="IPR000182">
    <property type="entry name" value="GNAT_dom"/>
</dbReference>
<evidence type="ECO:0000313" key="2">
    <source>
        <dbReference type="EMBL" id="GFO65543.1"/>
    </source>
</evidence>
<feature type="domain" description="N-acetyltransferase" evidence="1">
    <location>
        <begin position="6"/>
        <end position="166"/>
    </location>
</feature>
<sequence length="186" mass="21844">MRPEEFNLRPIEERDLDLVLSWRNSERVRSYMYTDHLIAPEEHRAWFARTRDAEFPATLIFEYQGRPVGLKSFNQIDRHSNRCHWGFYLGDVELPRGCGTVMGFLAQEYIFEQQGFRKLCAEAFAFNEGSIKYHTRLGFAQEGRLVQHVLKNGRYEDVVVFGTFKENWLANKEALAAKIFREDAAQ</sequence>
<reference evidence="2" key="2">
    <citation type="journal article" date="2021" name="Int. J. Syst. Evol. Microbiol.">
        <title>Geomonas silvestris sp. nov., Geomonas paludis sp. nov. and Geomonas limicola sp. nov., isolated from terrestrial environments, and emended description of the genus Geomonas.</title>
        <authorList>
            <person name="Itoh H."/>
            <person name="Xu Z."/>
            <person name="Masuda Y."/>
            <person name="Ushijima N."/>
            <person name="Hayakawa C."/>
            <person name="Shiratori Y."/>
            <person name="Senoo K."/>
        </authorList>
    </citation>
    <scope>NUCLEOTIDE SEQUENCE</scope>
    <source>
        <strain evidence="2">Red736</strain>
    </source>
</reference>
<dbReference type="PANTHER" id="PTHR43415">
    <property type="entry name" value="SPERMIDINE N(1)-ACETYLTRANSFERASE"/>
    <property type="match status" value="1"/>
</dbReference>
<dbReference type="AlphaFoldDB" id="A0A6V8N1A9"/>
<reference evidence="3" key="3">
    <citation type="submission" date="2022-04" db="EMBL/GenBank/DDBJ databases">
        <authorList>
            <person name="Liu G."/>
        </authorList>
    </citation>
    <scope>NUCLEOTIDE SEQUENCE</scope>
    <source>
        <strain evidence="3">RG22</strain>
    </source>
</reference>